<proteinExistence type="predicted"/>
<protein>
    <submittedName>
        <fullName evidence="1">Uncharacterized protein</fullName>
    </submittedName>
</protein>
<reference evidence="1" key="1">
    <citation type="submission" date="2022-08" db="EMBL/GenBank/DDBJ databases">
        <title>A Global Phylogenomic Analysis of the Shiitake Genus Lentinula.</title>
        <authorList>
            <consortium name="DOE Joint Genome Institute"/>
            <person name="Sierra-Patev S."/>
            <person name="Min B."/>
            <person name="Naranjo-Ortiz M."/>
            <person name="Looney B."/>
            <person name="Konkel Z."/>
            <person name="Slot J.C."/>
            <person name="Sakamoto Y."/>
            <person name="Steenwyk J.L."/>
            <person name="Rokas A."/>
            <person name="Carro J."/>
            <person name="Camarero S."/>
            <person name="Ferreira P."/>
            <person name="Molpeceres G."/>
            <person name="Ruiz-Duenas F.J."/>
            <person name="Serrano A."/>
            <person name="Henrissat B."/>
            <person name="Drula E."/>
            <person name="Hughes K.W."/>
            <person name="Mata J.L."/>
            <person name="Ishikawa N.K."/>
            <person name="Vargas-Isla R."/>
            <person name="Ushijima S."/>
            <person name="Smith C.A."/>
            <person name="Ahrendt S."/>
            <person name="Andreopoulos W."/>
            <person name="He G."/>
            <person name="Labutti K."/>
            <person name="Lipzen A."/>
            <person name="Ng V."/>
            <person name="Riley R."/>
            <person name="Sandor L."/>
            <person name="Barry K."/>
            <person name="Martinez A.T."/>
            <person name="Xiao Y."/>
            <person name="Gibbons J.G."/>
            <person name="Terashima K."/>
            <person name="Grigoriev I.V."/>
            <person name="Hibbett D.S."/>
        </authorList>
    </citation>
    <scope>NUCLEOTIDE SEQUENCE</scope>
    <source>
        <strain evidence="1">RHP3577 ss4</strain>
    </source>
</reference>
<keyword evidence="2" id="KW-1185">Reference proteome</keyword>
<comment type="caution">
    <text evidence="1">The sequence shown here is derived from an EMBL/GenBank/DDBJ whole genome shotgun (WGS) entry which is preliminary data.</text>
</comment>
<evidence type="ECO:0000313" key="1">
    <source>
        <dbReference type="EMBL" id="KAJ4500061.1"/>
    </source>
</evidence>
<accession>A0ABQ8VUK9</accession>
<sequence>MPSQLLLSLWSEILVAKINMDKPLYDRVVLYSPKAYFAILNRILLVESSGDYYNCDCDCRIGKLMKSIQKKTLFFSFLFFWAGADKGFEAGNCFEERTPWIEERTSCVEARMNVFSLRFKSGYEFGCEIKCITQKEKRTQLSMSYYGYHSYCAYTRFCVPSPPKLDAFSAPERDNNVGHRNVRILVPQATLSLVRVTVFSKSHCDSSPSRMWSMAIANWNKEEYERT</sequence>
<gene>
    <name evidence="1" type="ORF">C8R41DRAFT_863689</name>
</gene>
<dbReference type="Proteomes" id="UP001150217">
    <property type="component" value="Unassembled WGS sequence"/>
</dbReference>
<name>A0ABQ8VUK9_9AGAR</name>
<evidence type="ECO:0000313" key="2">
    <source>
        <dbReference type="Proteomes" id="UP001150217"/>
    </source>
</evidence>
<dbReference type="EMBL" id="JANVFT010000008">
    <property type="protein sequence ID" value="KAJ4500061.1"/>
    <property type="molecule type" value="Genomic_DNA"/>
</dbReference>
<organism evidence="1 2">
    <name type="scientific">Lentinula lateritia</name>
    <dbReference type="NCBI Taxonomy" id="40482"/>
    <lineage>
        <taxon>Eukaryota</taxon>
        <taxon>Fungi</taxon>
        <taxon>Dikarya</taxon>
        <taxon>Basidiomycota</taxon>
        <taxon>Agaricomycotina</taxon>
        <taxon>Agaricomycetes</taxon>
        <taxon>Agaricomycetidae</taxon>
        <taxon>Agaricales</taxon>
        <taxon>Marasmiineae</taxon>
        <taxon>Omphalotaceae</taxon>
        <taxon>Lentinula</taxon>
    </lineage>
</organism>